<keyword evidence="4" id="KW-0472">Membrane</keyword>
<keyword evidence="7" id="KW-1185">Reference proteome</keyword>
<evidence type="ECO:0000313" key="6">
    <source>
        <dbReference type="EMBL" id="KAL2502381.1"/>
    </source>
</evidence>
<evidence type="ECO:0000256" key="1">
    <source>
        <dbReference type="ARBA" id="ARBA00004613"/>
    </source>
</evidence>
<dbReference type="SMART" id="SM00837">
    <property type="entry name" value="DPBB_1"/>
    <property type="match status" value="2"/>
</dbReference>
<dbReference type="SUPFAM" id="SSF50685">
    <property type="entry name" value="Barwin-like endoglucanases"/>
    <property type="match status" value="2"/>
</dbReference>
<dbReference type="Proteomes" id="UP001604277">
    <property type="component" value="Unassembled WGS sequence"/>
</dbReference>
<reference evidence="7" key="1">
    <citation type="submission" date="2024-07" db="EMBL/GenBank/DDBJ databases">
        <title>Two chromosome-level genome assemblies of Korean endemic species Abeliophyllum distichum and Forsythia ovata (Oleaceae).</title>
        <authorList>
            <person name="Jang H."/>
        </authorList>
    </citation>
    <scope>NUCLEOTIDE SEQUENCE [LARGE SCALE GENOMIC DNA]</scope>
</reference>
<sequence length="246" mass="26841">MGFQIRVLMMIGMLICLASIVIAGSGTATFYTPPYVPSACYGNQNKGTVIAAANPSLYNNGAACGRRYRVKCTGGTNNGVPHPCTGSEVTVTIVDLCPGCGNNQLDLSKQVFSTIANPDAGRIRIDYTRPRYPPDPFRRSNESSKSCFTFTSWRRTSSCNGFKNDGVMIAAASNAIWNNRAACGRRYRMKCNSVLVKIVDYCPPLRCRGTIDLSQQAFAVIANPDNRKIRYCSVVGDLTCQMNINE</sequence>
<gene>
    <name evidence="6" type="ORF">Fot_36229</name>
</gene>
<evidence type="ECO:0000259" key="5">
    <source>
        <dbReference type="PROSITE" id="PS50842"/>
    </source>
</evidence>
<dbReference type="AlphaFoldDB" id="A0ABD1SPG4"/>
<organism evidence="6 7">
    <name type="scientific">Forsythia ovata</name>
    <dbReference type="NCBI Taxonomy" id="205694"/>
    <lineage>
        <taxon>Eukaryota</taxon>
        <taxon>Viridiplantae</taxon>
        <taxon>Streptophyta</taxon>
        <taxon>Embryophyta</taxon>
        <taxon>Tracheophyta</taxon>
        <taxon>Spermatophyta</taxon>
        <taxon>Magnoliopsida</taxon>
        <taxon>eudicotyledons</taxon>
        <taxon>Gunneridae</taxon>
        <taxon>Pentapetalae</taxon>
        <taxon>asterids</taxon>
        <taxon>lamiids</taxon>
        <taxon>Lamiales</taxon>
        <taxon>Oleaceae</taxon>
        <taxon>Forsythieae</taxon>
        <taxon>Forsythia</taxon>
    </lineage>
</organism>
<protein>
    <submittedName>
        <fullName evidence="6">EG45-like domain containing protein</fullName>
    </submittedName>
</protein>
<dbReference type="InterPro" id="IPR036908">
    <property type="entry name" value="RlpA-like_sf"/>
</dbReference>
<dbReference type="InterPro" id="IPR044206">
    <property type="entry name" value="EGC1/2"/>
</dbReference>
<keyword evidence="4" id="KW-1133">Transmembrane helix</keyword>
<comment type="caution">
    <text evidence="6">The sequence shown here is derived from an EMBL/GenBank/DDBJ whole genome shotgun (WGS) entry which is preliminary data.</text>
</comment>
<dbReference type="CDD" id="cd22269">
    <property type="entry name" value="DPBB_EG45-like"/>
    <property type="match status" value="2"/>
</dbReference>
<name>A0ABD1SPG4_9LAMI</name>
<dbReference type="Gene3D" id="2.40.40.10">
    <property type="entry name" value="RlpA-like domain"/>
    <property type="match status" value="2"/>
</dbReference>
<comment type="subcellular location">
    <subcellularLocation>
        <location evidence="1">Secreted</location>
    </subcellularLocation>
</comment>
<dbReference type="GO" id="GO:0005576">
    <property type="term" value="C:extracellular region"/>
    <property type="evidence" value="ECO:0007669"/>
    <property type="project" value="UniProtKB-SubCell"/>
</dbReference>
<feature type="transmembrane region" description="Helical" evidence="4">
    <location>
        <begin position="7"/>
        <end position="31"/>
    </location>
</feature>
<accession>A0ABD1SPG4</accession>
<dbReference type="FunFam" id="2.40.40.10:FF:000005">
    <property type="entry name" value="Barwin-related endoglucanase"/>
    <property type="match status" value="1"/>
</dbReference>
<proteinExistence type="predicted"/>
<dbReference type="InterPro" id="IPR007112">
    <property type="entry name" value="Expansin/allergen_DPBB_dom"/>
</dbReference>
<dbReference type="InterPro" id="IPR009009">
    <property type="entry name" value="RlpA-like_DPBB"/>
</dbReference>
<dbReference type="PROSITE" id="PS50842">
    <property type="entry name" value="EXPANSIN_EG45"/>
    <property type="match status" value="1"/>
</dbReference>
<dbReference type="Pfam" id="PF03330">
    <property type="entry name" value="DPBB_1"/>
    <property type="match status" value="2"/>
</dbReference>
<evidence type="ECO:0000313" key="7">
    <source>
        <dbReference type="Proteomes" id="UP001604277"/>
    </source>
</evidence>
<dbReference type="PANTHER" id="PTHR47295">
    <property type="entry name" value="EG45-LIKE DOMAIN CONTAINING PROTEIN 1-RELATED"/>
    <property type="match status" value="1"/>
</dbReference>
<keyword evidence="2" id="KW-0964">Secreted</keyword>
<evidence type="ECO:0000256" key="4">
    <source>
        <dbReference type="SAM" id="Phobius"/>
    </source>
</evidence>
<feature type="domain" description="Expansin-like EG45" evidence="5">
    <location>
        <begin position="26"/>
        <end position="129"/>
    </location>
</feature>
<keyword evidence="3" id="KW-0732">Signal</keyword>
<evidence type="ECO:0000256" key="2">
    <source>
        <dbReference type="ARBA" id="ARBA00022525"/>
    </source>
</evidence>
<dbReference type="PANTHER" id="PTHR47295:SF14">
    <property type="entry name" value="OS06G0688300 PROTEIN"/>
    <property type="match status" value="1"/>
</dbReference>
<dbReference type="EMBL" id="JBFOLJ010000010">
    <property type="protein sequence ID" value="KAL2502381.1"/>
    <property type="molecule type" value="Genomic_DNA"/>
</dbReference>
<evidence type="ECO:0000256" key="3">
    <source>
        <dbReference type="ARBA" id="ARBA00022729"/>
    </source>
</evidence>
<keyword evidence="4" id="KW-0812">Transmembrane</keyword>